<dbReference type="AlphaFoldDB" id="A0A8J2XVM9"/>
<comment type="caution">
    <text evidence="11">The sequence shown here is derived from an EMBL/GenBank/DDBJ whole genome shotgun (WGS) entry which is preliminary data.</text>
</comment>
<reference evidence="11" key="1">
    <citation type="journal article" date="2014" name="Int. J. Syst. Evol. Microbiol.">
        <title>Complete genome sequence of Corynebacterium casei LMG S-19264T (=DSM 44701T), isolated from a smear-ripened cheese.</title>
        <authorList>
            <consortium name="US DOE Joint Genome Institute (JGI-PGF)"/>
            <person name="Walter F."/>
            <person name="Albersmeier A."/>
            <person name="Kalinowski J."/>
            <person name="Ruckert C."/>
        </authorList>
    </citation>
    <scope>NUCLEOTIDE SEQUENCE</scope>
    <source>
        <strain evidence="11">CGMCC 1.15448</strain>
    </source>
</reference>
<dbReference type="InterPro" id="IPR030400">
    <property type="entry name" value="Sedolisin_dom"/>
</dbReference>
<evidence type="ECO:0000256" key="8">
    <source>
        <dbReference type="PROSITE-ProRule" id="PRU01240"/>
    </source>
</evidence>
<dbReference type="PROSITE" id="PS51695">
    <property type="entry name" value="SEDOLISIN"/>
    <property type="match status" value="1"/>
</dbReference>
<dbReference type="SUPFAM" id="SSF52743">
    <property type="entry name" value="Subtilisin-like"/>
    <property type="match status" value="1"/>
</dbReference>
<keyword evidence="7" id="KW-0865">Zymogen</keyword>
<evidence type="ECO:0000256" key="4">
    <source>
        <dbReference type="ARBA" id="ARBA00022801"/>
    </source>
</evidence>
<keyword evidence="6" id="KW-0106">Calcium</keyword>
<dbReference type="InterPro" id="IPR015366">
    <property type="entry name" value="S53_propep"/>
</dbReference>
<evidence type="ECO:0000256" key="1">
    <source>
        <dbReference type="ARBA" id="ARBA00001913"/>
    </source>
</evidence>
<accession>A0A8J2XVM9</accession>
<evidence type="ECO:0000256" key="7">
    <source>
        <dbReference type="ARBA" id="ARBA00023145"/>
    </source>
</evidence>
<evidence type="ECO:0000256" key="9">
    <source>
        <dbReference type="SAM" id="MobiDB-lite"/>
    </source>
</evidence>
<evidence type="ECO:0000313" key="11">
    <source>
        <dbReference type="EMBL" id="GGB16957.1"/>
    </source>
</evidence>
<dbReference type="GO" id="GO:0006508">
    <property type="term" value="P:proteolysis"/>
    <property type="evidence" value="ECO:0007669"/>
    <property type="project" value="UniProtKB-KW"/>
</dbReference>
<name>A0A8J2XVM9_9BACT</name>
<proteinExistence type="inferred from homology"/>
<dbReference type="InterPro" id="IPR050819">
    <property type="entry name" value="Tripeptidyl-peptidase_I"/>
</dbReference>
<dbReference type="GO" id="GO:0046872">
    <property type="term" value="F:metal ion binding"/>
    <property type="evidence" value="ECO:0007669"/>
    <property type="project" value="UniProtKB-KW"/>
</dbReference>
<evidence type="ECO:0000256" key="6">
    <source>
        <dbReference type="ARBA" id="ARBA00022837"/>
    </source>
</evidence>
<dbReference type="SMART" id="SM00944">
    <property type="entry name" value="Pro-kuma_activ"/>
    <property type="match status" value="1"/>
</dbReference>
<reference evidence="11" key="2">
    <citation type="submission" date="2020-09" db="EMBL/GenBank/DDBJ databases">
        <authorList>
            <person name="Sun Q."/>
            <person name="Zhou Y."/>
        </authorList>
    </citation>
    <scope>NUCLEOTIDE SEQUENCE</scope>
    <source>
        <strain evidence="11">CGMCC 1.15448</strain>
    </source>
</reference>
<sequence>MRPGAQVLGVADPDEWLELTIKLRRKKPLPEPGAAGATASGAKQAAPLTRAELEAQYGADPADMEKVSTVLTGLGLKILKEDAMTCTIRAGGRAAVVESIFQVRLFHYSHPKGNYRGRKGDLHVPAELAGIIVAVFGLDNRKLVKRRPLRRRVSSLEQAQRAAASRSWFYPAELATAYSFPPGDGQGQTVGLLEFGGGFFPDDLATFCQNAKVDVPTVKPISVNNTPTNQRDGAEGEVMLDVEVVAGVCPKATIVVYFSTFDEGGWVTAIDTAVHDQQNPLNVLSISWGYAEDATGAWSPAALDAVNDSLKAAALMGVTICVAAGDDGSDDEVGDGHAHVDFPSSSPYVLAVGGTTLKRSGSGSTTETAWKDGDGLRKDNGGSTGGGVSTYFARPSWQTVNIDSVNPGSIVGRVVPDVSADASANTGYWTVVDGQGGATGGTSAAAPLWASLIARLNAVLGKPVGYLSPLLYQAGANGQPLGESACRDITSGNNDTASIGGYSAGPGYDAVTGWGSPIGTALMNGLK</sequence>
<keyword evidence="12" id="KW-1185">Reference proteome</keyword>
<comment type="cofactor">
    <cofactor evidence="1">
        <name>Ca(2+)</name>
        <dbReference type="ChEBI" id="CHEBI:29108"/>
    </cofactor>
</comment>
<keyword evidence="4" id="KW-0378">Hydrolase</keyword>
<keyword evidence="2" id="KW-0645">Protease</keyword>
<dbReference type="GO" id="GO:0004252">
    <property type="term" value="F:serine-type endopeptidase activity"/>
    <property type="evidence" value="ECO:0007669"/>
    <property type="project" value="InterPro"/>
</dbReference>
<keyword evidence="5" id="KW-0720">Serine protease</keyword>
<keyword evidence="3" id="KW-0479">Metal-binding</keyword>
<feature type="compositionally biased region" description="Basic and acidic residues" evidence="9">
    <location>
        <begin position="369"/>
        <end position="380"/>
    </location>
</feature>
<evidence type="ECO:0000313" key="12">
    <source>
        <dbReference type="Proteomes" id="UP000607559"/>
    </source>
</evidence>
<dbReference type="EMBL" id="BMJC01000005">
    <property type="protein sequence ID" value="GGB16957.1"/>
    <property type="molecule type" value="Genomic_DNA"/>
</dbReference>
<gene>
    <name evidence="11" type="ORF">GCM10011511_45930</name>
</gene>
<dbReference type="Pfam" id="PF09286">
    <property type="entry name" value="Pro-kuma_activ"/>
    <property type="match status" value="1"/>
</dbReference>
<evidence type="ECO:0000259" key="10">
    <source>
        <dbReference type="PROSITE" id="PS51695"/>
    </source>
</evidence>
<organism evidence="11 12">
    <name type="scientific">Puia dinghuensis</name>
    <dbReference type="NCBI Taxonomy" id="1792502"/>
    <lineage>
        <taxon>Bacteria</taxon>
        <taxon>Pseudomonadati</taxon>
        <taxon>Bacteroidota</taxon>
        <taxon>Chitinophagia</taxon>
        <taxon>Chitinophagales</taxon>
        <taxon>Chitinophagaceae</taxon>
        <taxon>Puia</taxon>
    </lineage>
</organism>
<evidence type="ECO:0000256" key="5">
    <source>
        <dbReference type="ARBA" id="ARBA00022825"/>
    </source>
</evidence>
<dbReference type="Gene3D" id="3.40.50.200">
    <property type="entry name" value="Peptidase S8/S53 domain"/>
    <property type="match status" value="1"/>
</dbReference>
<feature type="compositionally biased region" description="Polar residues" evidence="9">
    <location>
        <begin position="358"/>
        <end position="368"/>
    </location>
</feature>
<evidence type="ECO:0000256" key="3">
    <source>
        <dbReference type="ARBA" id="ARBA00022723"/>
    </source>
</evidence>
<evidence type="ECO:0000256" key="2">
    <source>
        <dbReference type="ARBA" id="ARBA00022670"/>
    </source>
</evidence>
<dbReference type="CDD" id="cd04056">
    <property type="entry name" value="Peptidases_S53"/>
    <property type="match status" value="1"/>
</dbReference>
<dbReference type="PANTHER" id="PTHR14218:SF15">
    <property type="entry name" value="TRIPEPTIDYL-PEPTIDASE 1"/>
    <property type="match status" value="1"/>
</dbReference>
<dbReference type="PROSITE" id="PS51892">
    <property type="entry name" value="SUBTILASE"/>
    <property type="match status" value="1"/>
</dbReference>
<comment type="similarity">
    <text evidence="8">Belongs to the peptidase S8 family.</text>
</comment>
<dbReference type="PANTHER" id="PTHR14218">
    <property type="entry name" value="PROTEASE S8 TRIPEPTIDYL PEPTIDASE I CLN2"/>
    <property type="match status" value="1"/>
</dbReference>
<feature type="domain" description="Peptidase S53" evidence="10">
    <location>
        <begin position="168"/>
        <end position="527"/>
    </location>
</feature>
<feature type="region of interest" description="Disordered" evidence="9">
    <location>
        <begin position="358"/>
        <end position="382"/>
    </location>
</feature>
<protein>
    <submittedName>
        <fullName evidence="11">Kumamolisin</fullName>
    </submittedName>
</protein>
<comment type="caution">
    <text evidence="8">Lacks conserved residue(s) required for the propagation of feature annotation.</text>
</comment>
<dbReference type="SUPFAM" id="SSF54897">
    <property type="entry name" value="Protease propeptides/inhibitors"/>
    <property type="match status" value="1"/>
</dbReference>
<dbReference type="Proteomes" id="UP000607559">
    <property type="component" value="Unassembled WGS sequence"/>
</dbReference>
<dbReference type="InterPro" id="IPR036852">
    <property type="entry name" value="Peptidase_S8/S53_dom_sf"/>
</dbReference>
<dbReference type="CDD" id="cd11377">
    <property type="entry name" value="Pro-peptidase_S53"/>
    <property type="match status" value="1"/>
</dbReference>
<dbReference type="GO" id="GO:0008240">
    <property type="term" value="F:tripeptidyl-peptidase activity"/>
    <property type="evidence" value="ECO:0007669"/>
    <property type="project" value="TreeGrafter"/>
</dbReference>